<dbReference type="Gene3D" id="3.40.50.300">
    <property type="entry name" value="P-loop containing nucleotide triphosphate hydrolases"/>
    <property type="match status" value="1"/>
</dbReference>
<dbReference type="SMART" id="SM00534">
    <property type="entry name" value="MUTSac"/>
    <property type="match status" value="1"/>
</dbReference>
<keyword evidence="3" id="KW-0238">DNA-binding</keyword>
<dbReference type="SUPFAM" id="SSF52540">
    <property type="entry name" value="P-loop containing nucleoside triphosphate hydrolases"/>
    <property type="match status" value="1"/>
</dbReference>
<dbReference type="EMBL" id="JAAXOP010000008">
    <property type="protein sequence ID" value="NKY51789.1"/>
    <property type="molecule type" value="Genomic_DNA"/>
</dbReference>
<dbReference type="GO" id="GO:0140664">
    <property type="term" value="F:ATP-dependent DNA damage sensor activity"/>
    <property type="evidence" value="ECO:0007669"/>
    <property type="project" value="InterPro"/>
</dbReference>
<dbReference type="InterPro" id="IPR027417">
    <property type="entry name" value="P-loop_NTPase"/>
</dbReference>
<feature type="domain" description="DNA mismatch repair proteins mutS family" evidence="4">
    <location>
        <begin position="324"/>
        <end position="500"/>
    </location>
</feature>
<dbReference type="Pfam" id="PF00488">
    <property type="entry name" value="MutS_V"/>
    <property type="match status" value="1"/>
</dbReference>
<sequence>MSTVSILWPRPPEQIPTVHLGAHAVADLELGPILAAVIGDRDDHNLTPLLHRPVRDHDTVTFRQQVFTDLDDDDLRAAAEHFAIGMWRVHRRLDVATGLPHPYQRHRWHLDAAADYVTTVTELHTALTALPLRSRALQRWRAHLDTYCAGTALRSLAADIDTVRDALAQVRYRIRLVERTLQVTSATPATDYTATITTLLARFGAPHRRTPPAPQWPDMNQTEEQILDRVVARHRTPFTRLARFADSHHEFITTEIAEFERELHFYLRYRRFAQRCTTTTHRSCLPEIAAPGRPIHATGAYDYALAIQHPDPLVCNDFRLDDTEQILVVTGPNQGGKTTFARSIGQLIYFAALGGPVPARTARLPLPDRLFTHFERAEHASDPSGRLLAELRAMHDTLDAATAETIIVLNESFSTTGTTDGNRIAADVLTRIVRRGTRGVWVGFFDELADADPAAVSMVALTDPADVTHRSFRIVRRPADRNTYAPELARHYGLGYRELTARLAR</sequence>
<dbReference type="PANTHER" id="PTHR11361">
    <property type="entry name" value="DNA MISMATCH REPAIR PROTEIN MUTS FAMILY MEMBER"/>
    <property type="match status" value="1"/>
</dbReference>
<gene>
    <name evidence="5" type="ORF">HGA08_16340</name>
</gene>
<evidence type="ECO:0000259" key="4">
    <source>
        <dbReference type="SMART" id="SM00534"/>
    </source>
</evidence>
<dbReference type="RefSeq" id="WP_067871267.1">
    <property type="nucleotide sequence ID" value="NZ_JAAXOP010000008.1"/>
</dbReference>
<dbReference type="InterPro" id="IPR000432">
    <property type="entry name" value="DNA_mismatch_repair_MutS_C"/>
</dbReference>
<name>A0A846Y512_9NOCA</name>
<evidence type="ECO:0000313" key="5">
    <source>
        <dbReference type="EMBL" id="NKY51789.1"/>
    </source>
</evidence>
<dbReference type="AlphaFoldDB" id="A0A846Y512"/>
<dbReference type="GO" id="GO:0005829">
    <property type="term" value="C:cytosol"/>
    <property type="evidence" value="ECO:0007669"/>
    <property type="project" value="TreeGrafter"/>
</dbReference>
<dbReference type="GO" id="GO:0030983">
    <property type="term" value="F:mismatched DNA binding"/>
    <property type="evidence" value="ECO:0007669"/>
    <property type="project" value="InterPro"/>
</dbReference>
<protein>
    <submittedName>
        <fullName evidence="5">DNA mismatch repair protein MutS</fullName>
    </submittedName>
</protein>
<dbReference type="Proteomes" id="UP000565711">
    <property type="component" value="Unassembled WGS sequence"/>
</dbReference>
<accession>A0A846Y512</accession>
<proteinExistence type="predicted"/>
<evidence type="ECO:0000313" key="6">
    <source>
        <dbReference type="Proteomes" id="UP000565711"/>
    </source>
</evidence>
<dbReference type="PANTHER" id="PTHR11361:SF34">
    <property type="entry name" value="DNA MISMATCH REPAIR PROTEIN MSH1, MITOCHONDRIAL"/>
    <property type="match status" value="1"/>
</dbReference>
<organism evidence="5 6">
    <name type="scientific">Nocardia vermiculata</name>
    <dbReference type="NCBI Taxonomy" id="257274"/>
    <lineage>
        <taxon>Bacteria</taxon>
        <taxon>Bacillati</taxon>
        <taxon>Actinomycetota</taxon>
        <taxon>Actinomycetes</taxon>
        <taxon>Mycobacteriales</taxon>
        <taxon>Nocardiaceae</taxon>
        <taxon>Nocardia</taxon>
    </lineage>
</organism>
<reference evidence="5 6" key="1">
    <citation type="submission" date="2020-04" db="EMBL/GenBank/DDBJ databases">
        <title>MicrobeNet Type strains.</title>
        <authorList>
            <person name="Nicholson A.C."/>
        </authorList>
    </citation>
    <scope>NUCLEOTIDE SEQUENCE [LARGE SCALE GENOMIC DNA]</scope>
    <source>
        <strain evidence="5 6">JCM 12354</strain>
    </source>
</reference>
<comment type="caution">
    <text evidence="5">The sequence shown here is derived from an EMBL/GenBank/DDBJ whole genome shotgun (WGS) entry which is preliminary data.</text>
</comment>
<evidence type="ECO:0000256" key="1">
    <source>
        <dbReference type="ARBA" id="ARBA00022741"/>
    </source>
</evidence>
<evidence type="ECO:0000256" key="3">
    <source>
        <dbReference type="ARBA" id="ARBA00023125"/>
    </source>
</evidence>
<dbReference type="GO" id="GO:0006298">
    <property type="term" value="P:mismatch repair"/>
    <property type="evidence" value="ECO:0007669"/>
    <property type="project" value="InterPro"/>
</dbReference>
<evidence type="ECO:0000256" key="2">
    <source>
        <dbReference type="ARBA" id="ARBA00022840"/>
    </source>
</evidence>
<dbReference type="InterPro" id="IPR045076">
    <property type="entry name" value="MutS"/>
</dbReference>
<dbReference type="GO" id="GO:0005524">
    <property type="term" value="F:ATP binding"/>
    <property type="evidence" value="ECO:0007669"/>
    <property type="project" value="UniProtKB-KW"/>
</dbReference>
<keyword evidence="6" id="KW-1185">Reference proteome</keyword>
<keyword evidence="2" id="KW-0067">ATP-binding</keyword>
<keyword evidence="1" id="KW-0547">Nucleotide-binding</keyword>